<dbReference type="OrthoDB" id="9809772at2"/>
<dbReference type="Pfam" id="PF00440">
    <property type="entry name" value="TetR_N"/>
    <property type="match status" value="1"/>
</dbReference>
<evidence type="ECO:0000256" key="2">
    <source>
        <dbReference type="ARBA" id="ARBA00023125"/>
    </source>
</evidence>
<gene>
    <name evidence="6" type="ordered locus">ACP_0770</name>
</gene>
<dbReference type="KEGG" id="aca:ACP_0770"/>
<keyword evidence="3" id="KW-0804">Transcription</keyword>
<keyword evidence="7" id="KW-1185">Reference proteome</keyword>
<dbReference type="Gene3D" id="1.10.357.10">
    <property type="entry name" value="Tetracycline Repressor, domain 2"/>
    <property type="match status" value="1"/>
</dbReference>
<accession>C1F2A8</accession>
<dbReference type="InParanoid" id="C1F2A8"/>
<sequence length="192" mass="21367">MDNNTAVRIRETAHDLIAERGYFGFSYADIANVVGIRKASIHHHFPSKIDLVVATLKQYRAKLAEAAGGLDRNMADPLQRIKLYLQYWAECVKSNNRPICIAALLSTELPALPEEIQTEVQLHFKYLVSWIRATLNEGSRRGDIHLEQTAEVEAQSFVALVHGAMISARALGSPAVFTSITKGALERFHPSK</sequence>
<proteinExistence type="predicted"/>
<evidence type="ECO:0000256" key="4">
    <source>
        <dbReference type="PROSITE-ProRule" id="PRU00335"/>
    </source>
</evidence>
<dbReference type="PRINTS" id="PR00455">
    <property type="entry name" value="HTHTETR"/>
</dbReference>
<dbReference type="PROSITE" id="PS50977">
    <property type="entry name" value="HTH_TETR_2"/>
    <property type="match status" value="1"/>
</dbReference>
<name>C1F2A8_ACIC5</name>
<dbReference type="InterPro" id="IPR001647">
    <property type="entry name" value="HTH_TetR"/>
</dbReference>
<keyword evidence="2 4" id="KW-0238">DNA-binding</keyword>
<dbReference type="EMBL" id="CP001472">
    <property type="protein sequence ID" value="ACO33992.1"/>
    <property type="molecule type" value="Genomic_DNA"/>
</dbReference>
<evidence type="ECO:0000256" key="3">
    <source>
        <dbReference type="ARBA" id="ARBA00023163"/>
    </source>
</evidence>
<evidence type="ECO:0000313" key="7">
    <source>
        <dbReference type="Proteomes" id="UP000002207"/>
    </source>
</evidence>
<dbReference type="SUPFAM" id="SSF48498">
    <property type="entry name" value="Tetracyclin repressor-like, C-terminal domain"/>
    <property type="match status" value="1"/>
</dbReference>
<dbReference type="AlphaFoldDB" id="C1F2A8"/>
<dbReference type="RefSeq" id="WP_015895941.1">
    <property type="nucleotide sequence ID" value="NC_012483.1"/>
</dbReference>
<evidence type="ECO:0000256" key="1">
    <source>
        <dbReference type="ARBA" id="ARBA00023015"/>
    </source>
</evidence>
<dbReference type="eggNOG" id="COG1309">
    <property type="taxonomic scope" value="Bacteria"/>
</dbReference>
<dbReference type="InterPro" id="IPR009057">
    <property type="entry name" value="Homeodomain-like_sf"/>
</dbReference>
<organism evidence="6 7">
    <name type="scientific">Acidobacterium capsulatum (strain ATCC 51196 / DSM 11244 / BCRC 80197 / JCM 7670 / NBRC 15755 / NCIMB 13165 / 161)</name>
    <dbReference type="NCBI Taxonomy" id="240015"/>
    <lineage>
        <taxon>Bacteria</taxon>
        <taxon>Pseudomonadati</taxon>
        <taxon>Acidobacteriota</taxon>
        <taxon>Terriglobia</taxon>
        <taxon>Terriglobales</taxon>
        <taxon>Acidobacteriaceae</taxon>
        <taxon>Acidobacterium</taxon>
    </lineage>
</organism>
<dbReference type="GO" id="GO:0003677">
    <property type="term" value="F:DNA binding"/>
    <property type="evidence" value="ECO:0007669"/>
    <property type="project" value="UniProtKB-UniRule"/>
</dbReference>
<feature type="domain" description="HTH tetR-type" evidence="5">
    <location>
        <begin position="3"/>
        <end position="63"/>
    </location>
</feature>
<dbReference type="Pfam" id="PF16925">
    <property type="entry name" value="TetR_C_13"/>
    <property type="match status" value="1"/>
</dbReference>
<evidence type="ECO:0000313" key="6">
    <source>
        <dbReference type="EMBL" id="ACO33992.1"/>
    </source>
</evidence>
<dbReference type="InterPro" id="IPR036271">
    <property type="entry name" value="Tet_transcr_reg_TetR-rel_C_sf"/>
</dbReference>
<dbReference type="InterPro" id="IPR011075">
    <property type="entry name" value="TetR_C"/>
</dbReference>
<reference evidence="6 7" key="1">
    <citation type="journal article" date="2009" name="Appl. Environ. Microbiol.">
        <title>Three genomes from the phylum Acidobacteria provide insight into the lifestyles of these microorganisms in soils.</title>
        <authorList>
            <person name="Ward N.L."/>
            <person name="Challacombe J.F."/>
            <person name="Janssen P.H."/>
            <person name="Henrissat B."/>
            <person name="Coutinho P.M."/>
            <person name="Wu M."/>
            <person name="Xie G."/>
            <person name="Haft D.H."/>
            <person name="Sait M."/>
            <person name="Badger J."/>
            <person name="Barabote R.D."/>
            <person name="Bradley B."/>
            <person name="Brettin T.S."/>
            <person name="Brinkac L.M."/>
            <person name="Bruce D."/>
            <person name="Creasy T."/>
            <person name="Daugherty S.C."/>
            <person name="Davidsen T.M."/>
            <person name="DeBoy R.T."/>
            <person name="Detter J.C."/>
            <person name="Dodson R.J."/>
            <person name="Durkin A.S."/>
            <person name="Ganapathy A."/>
            <person name="Gwinn-Giglio M."/>
            <person name="Han C.S."/>
            <person name="Khouri H."/>
            <person name="Kiss H."/>
            <person name="Kothari S.P."/>
            <person name="Madupu R."/>
            <person name="Nelson K.E."/>
            <person name="Nelson W.C."/>
            <person name="Paulsen I."/>
            <person name="Penn K."/>
            <person name="Ren Q."/>
            <person name="Rosovitz M.J."/>
            <person name="Selengut J.D."/>
            <person name="Shrivastava S."/>
            <person name="Sullivan S.A."/>
            <person name="Tapia R."/>
            <person name="Thompson L.S."/>
            <person name="Watkins K.L."/>
            <person name="Yang Q."/>
            <person name="Yu C."/>
            <person name="Zafar N."/>
            <person name="Zhou L."/>
            <person name="Kuske C.R."/>
        </authorList>
    </citation>
    <scope>NUCLEOTIDE SEQUENCE [LARGE SCALE GENOMIC DNA]</scope>
    <source>
        <strain evidence="7">ATCC 51196 / DSM 11244 / BCRC 80197 / JCM 7670 / NBRC 15755 / NCIMB 13165 / 161</strain>
    </source>
</reference>
<dbReference type="PANTHER" id="PTHR47506">
    <property type="entry name" value="TRANSCRIPTIONAL REGULATORY PROTEIN"/>
    <property type="match status" value="1"/>
</dbReference>
<dbReference type="HOGENOM" id="CLU_069356_28_4_0"/>
<dbReference type="STRING" id="240015.ACP_0770"/>
<dbReference type="Proteomes" id="UP000002207">
    <property type="component" value="Chromosome"/>
</dbReference>
<feature type="DNA-binding region" description="H-T-H motif" evidence="4">
    <location>
        <begin position="26"/>
        <end position="45"/>
    </location>
</feature>
<evidence type="ECO:0000259" key="5">
    <source>
        <dbReference type="PROSITE" id="PS50977"/>
    </source>
</evidence>
<keyword evidence="1" id="KW-0805">Transcription regulation</keyword>
<dbReference type="PANTHER" id="PTHR47506:SF1">
    <property type="entry name" value="HTH-TYPE TRANSCRIPTIONAL REGULATOR YJDC"/>
    <property type="match status" value="1"/>
</dbReference>
<protein>
    <submittedName>
        <fullName evidence="6">Transcriptional regulator, TetR family</fullName>
    </submittedName>
</protein>
<dbReference type="SUPFAM" id="SSF46689">
    <property type="entry name" value="Homeodomain-like"/>
    <property type="match status" value="1"/>
</dbReference>